<evidence type="ECO:0000256" key="4">
    <source>
        <dbReference type="ARBA" id="ARBA00022801"/>
    </source>
</evidence>
<comment type="catalytic activity">
    <reaction evidence="9 10">
        <text>L-glutamine + H2O = L-glutamate + NH4(+)</text>
        <dbReference type="Rhea" id="RHEA:15889"/>
        <dbReference type="ChEBI" id="CHEBI:15377"/>
        <dbReference type="ChEBI" id="CHEBI:28938"/>
        <dbReference type="ChEBI" id="CHEBI:29985"/>
        <dbReference type="ChEBI" id="CHEBI:58359"/>
        <dbReference type="EC" id="3.5.1.2"/>
    </reaction>
</comment>
<dbReference type="GO" id="GO:0016829">
    <property type="term" value="F:lyase activity"/>
    <property type="evidence" value="ECO:0007669"/>
    <property type="project" value="UniProtKB-KW"/>
</dbReference>
<dbReference type="GO" id="GO:0005737">
    <property type="term" value="C:cytoplasm"/>
    <property type="evidence" value="ECO:0007669"/>
    <property type="project" value="UniProtKB-SubCell"/>
</dbReference>
<comment type="function">
    <text evidence="10">IGPS catalyzes the conversion of PRFAR and glutamine to IGP, AICAR and glutamate. The HisH subunit catalyzes the hydrolysis of glutamine to glutamate and ammonia as part of the synthesis of IGP and AICAR. The resulting ammonia molecule is channeled to the active site of HisF.</text>
</comment>
<dbReference type="EC" id="3.5.1.2" evidence="10"/>
<dbReference type="GO" id="GO:0004359">
    <property type="term" value="F:glutaminase activity"/>
    <property type="evidence" value="ECO:0007669"/>
    <property type="project" value="UniProtKB-EC"/>
</dbReference>
<dbReference type="RefSeq" id="WP_012823012.1">
    <property type="nucleotide sequence ID" value="NC_013422.1"/>
</dbReference>
<dbReference type="STRING" id="555778.Hneap_0112"/>
<dbReference type="OrthoDB" id="9807137at2"/>
<keyword evidence="6 10" id="KW-0368">Histidine biosynthesis</keyword>
<dbReference type="EMBL" id="CP001801">
    <property type="protein sequence ID" value="ACX94976.1"/>
    <property type="molecule type" value="Genomic_DNA"/>
</dbReference>
<proteinExistence type="inferred from homology"/>
<evidence type="ECO:0000313" key="13">
    <source>
        <dbReference type="EMBL" id="ACX94976.1"/>
    </source>
</evidence>
<feature type="active site" evidence="10 11">
    <location>
        <position position="195"/>
    </location>
</feature>
<evidence type="ECO:0000256" key="7">
    <source>
        <dbReference type="ARBA" id="ARBA00023239"/>
    </source>
</evidence>
<dbReference type="eggNOG" id="COG0118">
    <property type="taxonomic scope" value="Bacteria"/>
</dbReference>
<keyword evidence="4 10" id="KW-0378">Hydrolase</keyword>
<feature type="domain" description="Glutamine amidotransferase" evidence="12">
    <location>
        <begin position="7"/>
        <end position="208"/>
    </location>
</feature>
<dbReference type="KEGG" id="hna:Hneap_0112"/>
<keyword evidence="7 10" id="KW-0456">Lyase</keyword>
<dbReference type="InterPro" id="IPR017926">
    <property type="entry name" value="GATASE"/>
</dbReference>
<dbReference type="HAMAP" id="MF_00278">
    <property type="entry name" value="HisH"/>
    <property type="match status" value="1"/>
</dbReference>
<dbReference type="SUPFAM" id="SSF52317">
    <property type="entry name" value="Class I glutamine amidotransferase-like"/>
    <property type="match status" value="1"/>
</dbReference>
<comment type="subcellular location">
    <subcellularLocation>
        <location evidence="10">Cytoplasm</location>
    </subcellularLocation>
</comment>
<evidence type="ECO:0000256" key="5">
    <source>
        <dbReference type="ARBA" id="ARBA00022962"/>
    </source>
</evidence>
<keyword evidence="2 10" id="KW-0963">Cytoplasm</keyword>
<name>D0KWH9_HALNC</name>
<comment type="catalytic activity">
    <reaction evidence="8 10">
        <text>5-[(5-phospho-1-deoxy-D-ribulos-1-ylimino)methylamino]-1-(5-phospho-beta-D-ribosyl)imidazole-4-carboxamide + L-glutamine = D-erythro-1-(imidazol-4-yl)glycerol 3-phosphate + 5-amino-1-(5-phospho-beta-D-ribosyl)imidazole-4-carboxamide + L-glutamate + H(+)</text>
        <dbReference type="Rhea" id="RHEA:24793"/>
        <dbReference type="ChEBI" id="CHEBI:15378"/>
        <dbReference type="ChEBI" id="CHEBI:29985"/>
        <dbReference type="ChEBI" id="CHEBI:58278"/>
        <dbReference type="ChEBI" id="CHEBI:58359"/>
        <dbReference type="ChEBI" id="CHEBI:58475"/>
        <dbReference type="ChEBI" id="CHEBI:58525"/>
        <dbReference type="EC" id="4.3.2.10"/>
    </reaction>
</comment>
<dbReference type="Pfam" id="PF00117">
    <property type="entry name" value="GATase"/>
    <property type="match status" value="1"/>
</dbReference>
<dbReference type="Gene3D" id="3.40.50.880">
    <property type="match status" value="1"/>
</dbReference>
<dbReference type="UniPathway" id="UPA00031">
    <property type="reaction ID" value="UER00010"/>
</dbReference>
<feature type="active site" description="Nucleophile" evidence="10 11">
    <location>
        <position position="84"/>
    </location>
</feature>
<comment type="subunit">
    <text evidence="10">Heterodimer of HisH and HisF.</text>
</comment>
<evidence type="ECO:0000256" key="11">
    <source>
        <dbReference type="PIRSR" id="PIRSR000495-1"/>
    </source>
</evidence>
<keyword evidence="5 10" id="KW-0315">Glutamine amidotransferase</keyword>
<dbReference type="EC" id="4.3.2.10" evidence="10"/>
<dbReference type="PANTHER" id="PTHR42701:SF2">
    <property type="entry name" value="IMIDAZOLE GLYCEROL PHOSPHATE SYNTHASE SUBUNIT HISH 1"/>
    <property type="match status" value="1"/>
</dbReference>
<evidence type="ECO:0000259" key="12">
    <source>
        <dbReference type="Pfam" id="PF00117"/>
    </source>
</evidence>
<dbReference type="PROSITE" id="PS51273">
    <property type="entry name" value="GATASE_TYPE_1"/>
    <property type="match status" value="1"/>
</dbReference>
<dbReference type="PANTHER" id="PTHR42701">
    <property type="entry name" value="IMIDAZOLE GLYCEROL PHOSPHATE SYNTHASE SUBUNIT HISH"/>
    <property type="match status" value="1"/>
</dbReference>
<dbReference type="CDD" id="cd01748">
    <property type="entry name" value="GATase1_IGP_Synthase"/>
    <property type="match status" value="1"/>
</dbReference>
<accession>D0KWH9</accession>
<evidence type="ECO:0000256" key="10">
    <source>
        <dbReference type="HAMAP-Rule" id="MF_00278"/>
    </source>
</evidence>
<dbReference type="Proteomes" id="UP000009102">
    <property type="component" value="Chromosome"/>
</dbReference>
<reference evidence="13 14" key="1">
    <citation type="submission" date="2009-10" db="EMBL/GenBank/DDBJ databases">
        <title>Complete sequence of Halothiobacillus neapolitanus c2.</title>
        <authorList>
            <consortium name="US DOE Joint Genome Institute"/>
            <person name="Lucas S."/>
            <person name="Copeland A."/>
            <person name="Lapidus A."/>
            <person name="Glavina del Rio T."/>
            <person name="Tice H."/>
            <person name="Bruce D."/>
            <person name="Goodwin L."/>
            <person name="Pitluck S."/>
            <person name="Davenport K."/>
            <person name="Brettin T."/>
            <person name="Detter J.C."/>
            <person name="Han C."/>
            <person name="Tapia R."/>
            <person name="Larimer F."/>
            <person name="Land M."/>
            <person name="Hauser L."/>
            <person name="Kyrpides N."/>
            <person name="Mikhailova N."/>
            <person name="Kerfeld C."/>
            <person name="Cannon G."/>
            <person name="Heinhort S."/>
        </authorList>
    </citation>
    <scope>NUCLEOTIDE SEQUENCE [LARGE SCALE GENOMIC DNA]</scope>
    <source>
        <strain evidence="14">ATCC 23641 / c2</strain>
    </source>
</reference>
<comment type="pathway">
    <text evidence="1 10">Amino-acid biosynthesis; L-histidine biosynthesis; L-histidine from 5-phospho-alpha-D-ribose 1-diphosphate: step 5/9.</text>
</comment>
<dbReference type="InterPro" id="IPR029062">
    <property type="entry name" value="Class_I_gatase-like"/>
</dbReference>
<dbReference type="GO" id="GO:0000105">
    <property type="term" value="P:L-histidine biosynthetic process"/>
    <property type="evidence" value="ECO:0007669"/>
    <property type="project" value="UniProtKB-UniRule"/>
</dbReference>
<dbReference type="AlphaFoldDB" id="D0KWH9"/>
<evidence type="ECO:0000313" key="14">
    <source>
        <dbReference type="Proteomes" id="UP000009102"/>
    </source>
</evidence>
<evidence type="ECO:0000256" key="3">
    <source>
        <dbReference type="ARBA" id="ARBA00022605"/>
    </source>
</evidence>
<feature type="active site" evidence="10 11">
    <location>
        <position position="193"/>
    </location>
</feature>
<gene>
    <name evidence="10" type="primary">hisH</name>
    <name evidence="13" type="ordered locus">Hneap_0112</name>
</gene>
<keyword evidence="13" id="KW-0808">Transferase</keyword>
<dbReference type="HOGENOM" id="CLU_071837_2_0_6"/>
<dbReference type="InterPro" id="IPR010139">
    <property type="entry name" value="Imidazole-glycPsynth_HisH"/>
</dbReference>
<keyword evidence="14" id="KW-1185">Reference proteome</keyword>
<dbReference type="NCBIfam" id="TIGR01855">
    <property type="entry name" value="IMP_synth_hisH"/>
    <property type="match status" value="1"/>
</dbReference>
<protein>
    <recommendedName>
        <fullName evidence="10">Imidazole glycerol phosphate synthase subunit HisH</fullName>
        <ecNumber evidence="10">4.3.2.10</ecNumber>
    </recommendedName>
    <alternativeName>
        <fullName evidence="10">IGP synthase glutaminase subunit</fullName>
        <ecNumber evidence="10">3.5.1.2</ecNumber>
    </alternativeName>
    <alternativeName>
        <fullName evidence="10">IGP synthase subunit HisH</fullName>
    </alternativeName>
    <alternativeName>
        <fullName evidence="10">ImGP synthase subunit HisH</fullName>
        <shortName evidence="10">IGPS subunit HisH</shortName>
    </alternativeName>
</protein>
<dbReference type="GO" id="GO:0000107">
    <property type="term" value="F:imidazoleglycerol-phosphate synthase activity"/>
    <property type="evidence" value="ECO:0007669"/>
    <property type="project" value="UniProtKB-UniRule"/>
</dbReference>
<evidence type="ECO:0000256" key="9">
    <source>
        <dbReference type="ARBA" id="ARBA00049534"/>
    </source>
</evidence>
<keyword evidence="3 10" id="KW-0028">Amino-acid biosynthesis</keyword>
<sequence length="216" mass="23459">MAEAIAIVDYGMGNLRSVAKAVAHVAPAGTEVRITDSAEYILSADRVVFPGQGAAADCMAALKSRDLIAPLTEAAKTRPFLGICMGMQVMLDHSDENGGVHLLAWFKGAVQRFPAGVDASGLALKIPQMGWNEIRQVRPHPLWHGVADMSRFYFVHSYYCAPEDASLTVGETEYGLRYTAALARGSVFAIQSHPEKSADDGLTLLKNFTRWDGRFD</sequence>
<evidence type="ECO:0000256" key="2">
    <source>
        <dbReference type="ARBA" id="ARBA00022490"/>
    </source>
</evidence>
<organism evidence="13 14">
    <name type="scientific">Halothiobacillus neapolitanus (strain ATCC 23641 / DSM 15147 / CIP 104769 / NCIMB 8539 / c2)</name>
    <name type="common">Thiobacillus neapolitanus</name>
    <dbReference type="NCBI Taxonomy" id="555778"/>
    <lineage>
        <taxon>Bacteria</taxon>
        <taxon>Pseudomonadati</taxon>
        <taxon>Pseudomonadota</taxon>
        <taxon>Gammaproteobacteria</taxon>
        <taxon>Chromatiales</taxon>
        <taxon>Halothiobacillaceae</taxon>
        <taxon>Halothiobacillus</taxon>
    </lineage>
</organism>
<evidence type="ECO:0000256" key="1">
    <source>
        <dbReference type="ARBA" id="ARBA00005091"/>
    </source>
</evidence>
<evidence type="ECO:0000256" key="6">
    <source>
        <dbReference type="ARBA" id="ARBA00023102"/>
    </source>
</evidence>
<evidence type="ECO:0000256" key="8">
    <source>
        <dbReference type="ARBA" id="ARBA00047838"/>
    </source>
</evidence>
<dbReference type="PIRSF" id="PIRSF000495">
    <property type="entry name" value="Amidotransf_hisH"/>
    <property type="match status" value="1"/>
</dbReference>